<feature type="compositionally biased region" description="Low complexity" evidence="1">
    <location>
        <begin position="1"/>
        <end position="15"/>
    </location>
</feature>
<dbReference type="Proteomes" id="UP000685013">
    <property type="component" value="Chromosome 15"/>
</dbReference>
<dbReference type="EMBL" id="JAGKQH010000015">
    <property type="protein sequence ID" value="KAG6579720.1"/>
    <property type="molecule type" value="Genomic_DNA"/>
</dbReference>
<sequence length="101" mass="10769">MNSLNLLSTLPLSSPRVASPPTDPSPPDVVIGLDAPGFRSVFSRLSLLGSVHHPCLDDGGPLPSPGMASGWGLGNTVLVHLKERHLRSPIVLKSYRKREVV</sequence>
<gene>
    <name evidence="2" type="ORF">SDJN03_24168</name>
</gene>
<name>A0AAV6MFD3_9ROSI</name>
<evidence type="ECO:0000313" key="3">
    <source>
        <dbReference type="Proteomes" id="UP000685013"/>
    </source>
</evidence>
<feature type="non-terminal residue" evidence="2">
    <location>
        <position position="1"/>
    </location>
</feature>
<accession>A0AAV6MFD3</accession>
<evidence type="ECO:0000313" key="2">
    <source>
        <dbReference type="EMBL" id="KAG6579720.1"/>
    </source>
</evidence>
<comment type="caution">
    <text evidence="2">The sequence shown here is derived from an EMBL/GenBank/DDBJ whole genome shotgun (WGS) entry which is preliminary data.</text>
</comment>
<proteinExistence type="predicted"/>
<reference evidence="2 3" key="1">
    <citation type="journal article" date="2021" name="Hortic Res">
        <title>The domestication of Cucurbita argyrosperma as revealed by the genome of its wild relative.</title>
        <authorList>
            <person name="Barrera-Redondo J."/>
            <person name="Sanchez-de la Vega G."/>
            <person name="Aguirre-Liguori J.A."/>
            <person name="Castellanos-Morales G."/>
            <person name="Gutierrez-Guerrero Y.T."/>
            <person name="Aguirre-Dugua X."/>
            <person name="Aguirre-Planter E."/>
            <person name="Tenaillon M.I."/>
            <person name="Lira-Saade R."/>
            <person name="Eguiarte L.E."/>
        </authorList>
    </citation>
    <scope>NUCLEOTIDE SEQUENCE [LARGE SCALE GENOMIC DNA]</scope>
    <source>
        <strain evidence="2">JBR-2021</strain>
    </source>
</reference>
<keyword evidence="3" id="KW-1185">Reference proteome</keyword>
<protein>
    <submittedName>
        <fullName evidence="2">Uncharacterized protein</fullName>
    </submittedName>
</protein>
<evidence type="ECO:0000256" key="1">
    <source>
        <dbReference type="SAM" id="MobiDB-lite"/>
    </source>
</evidence>
<dbReference type="AlphaFoldDB" id="A0AAV6MFD3"/>
<organism evidence="2 3">
    <name type="scientific">Cucurbita argyrosperma subsp. sororia</name>
    <dbReference type="NCBI Taxonomy" id="37648"/>
    <lineage>
        <taxon>Eukaryota</taxon>
        <taxon>Viridiplantae</taxon>
        <taxon>Streptophyta</taxon>
        <taxon>Embryophyta</taxon>
        <taxon>Tracheophyta</taxon>
        <taxon>Spermatophyta</taxon>
        <taxon>Magnoliopsida</taxon>
        <taxon>eudicotyledons</taxon>
        <taxon>Gunneridae</taxon>
        <taxon>Pentapetalae</taxon>
        <taxon>rosids</taxon>
        <taxon>fabids</taxon>
        <taxon>Cucurbitales</taxon>
        <taxon>Cucurbitaceae</taxon>
        <taxon>Cucurbiteae</taxon>
        <taxon>Cucurbita</taxon>
    </lineage>
</organism>
<feature type="region of interest" description="Disordered" evidence="1">
    <location>
        <begin position="1"/>
        <end position="29"/>
    </location>
</feature>